<dbReference type="Gene3D" id="3.10.450.360">
    <property type="match status" value="1"/>
</dbReference>
<organism evidence="2 3">
    <name type="scientific">Antarcticibacterium flavum</name>
    <dbReference type="NCBI Taxonomy" id="2058175"/>
    <lineage>
        <taxon>Bacteria</taxon>
        <taxon>Pseudomonadati</taxon>
        <taxon>Bacteroidota</taxon>
        <taxon>Flavobacteriia</taxon>
        <taxon>Flavobacteriales</taxon>
        <taxon>Flavobacteriaceae</taxon>
        <taxon>Antarcticibacterium</taxon>
    </lineage>
</organism>
<accession>A0A5B7X556</accession>
<dbReference type="RefSeq" id="WP_139066406.1">
    <property type="nucleotide sequence ID" value="NZ_CP040812.1"/>
</dbReference>
<dbReference type="SUPFAM" id="SSF160574">
    <property type="entry name" value="BT0923-like"/>
    <property type="match status" value="1"/>
</dbReference>
<evidence type="ECO:0000313" key="3">
    <source>
        <dbReference type="Proteomes" id="UP000309016"/>
    </source>
</evidence>
<evidence type="ECO:0000256" key="1">
    <source>
        <dbReference type="SAM" id="SignalP"/>
    </source>
</evidence>
<keyword evidence="1" id="KW-0732">Signal</keyword>
<dbReference type="OrthoDB" id="1099258at2"/>
<dbReference type="Proteomes" id="UP000309016">
    <property type="component" value="Chromosome"/>
</dbReference>
<dbReference type="AlphaFoldDB" id="A0A5B7X556"/>
<gene>
    <name evidence="2" type="ORF">FHG64_10740</name>
</gene>
<dbReference type="KEGG" id="afla:FHG64_10740"/>
<proteinExistence type="predicted"/>
<keyword evidence="3" id="KW-1185">Reference proteome</keyword>
<name>A0A5B7X556_9FLAO</name>
<feature type="chain" id="PRO_5023026391" description="Beta-lactamase-inhibitor-like PepSY-like domain-containing protein" evidence="1">
    <location>
        <begin position="21"/>
        <end position="116"/>
    </location>
</feature>
<feature type="signal peptide" evidence="1">
    <location>
        <begin position="1"/>
        <end position="20"/>
    </location>
</feature>
<protein>
    <recommendedName>
        <fullName evidence="4">Beta-lactamase-inhibitor-like PepSY-like domain-containing protein</fullName>
    </recommendedName>
</protein>
<evidence type="ECO:0000313" key="2">
    <source>
        <dbReference type="EMBL" id="QCY69841.1"/>
    </source>
</evidence>
<reference evidence="2 3" key="1">
    <citation type="submission" date="2019-06" db="EMBL/GenBank/DDBJ databases">
        <title>Complete genome sequence of Antarcticibacterium flavum KCTC 52984T from an Antarctic marine sediment.</title>
        <authorList>
            <person name="Lee Y.M."/>
            <person name="Shin S.C."/>
        </authorList>
    </citation>
    <scope>NUCLEOTIDE SEQUENCE [LARGE SCALE GENOMIC DNA]</scope>
    <source>
        <strain evidence="2 3">KCTC 52984</strain>
    </source>
</reference>
<sequence length="116" mass="13007">MKKLVLTFAALGLFITTTQAQVAEANTDVYVDSQTEVAVVGDDFEEIDVTEIPAAVNEAITRDFDGATVQEAWVKEKDDKKVYKIKLNVSGEEKKVYADEEGNWIDMKDKKDKDRS</sequence>
<evidence type="ECO:0008006" key="4">
    <source>
        <dbReference type="Google" id="ProtNLM"/>
    </source>
</evidence>
<dbReference type="EMBL" id="CP040812">
    <property type="protein sequence ID" value="QCY69841.1"/>
    <property type="molecule type" value="Genomic_DNA"/>
</dbReference>